<reference evidence="1" key="1">
    <citation type="submission" date="2021-06" db="EMBL/GenBank/DDBJ databases">
        <title>Comparative genomics, transcriptomics and evolutionary studies reveal genomic signatures of adaptation to plant cell wall in hemibiotrophic fungi.</title>
        <authorList>
            <consortium name="DOE Joint Genome Institute"/>
            <person name="Baroncelli R."/>
            <person name="Diaz J.F."/>
            <person name="Benocci T."/>
            <person name="Peng M."/>
            <person name="Battaglia E."/>
            <person name="Haridas S."/>
            <person name="Andreopoulos W."/>
            <person name="Labutti K."/>
            <person name="Pangilinan J."/>
            <person name="Floch G.L."/>
            <person name="Makela M.R."/>
            <person name="Henrissat B."/>
            <person name="Grigoriev I.V."/>
            <person name="Crouch J.A."/>
            <person name="De Vries R.P."/>
            <person name="Sukno S.A."/>
            <person name="Thon M.R."/>
        </authorList>
    </citation>
    <scope>NUCLEOTIDE SEQUENCE</scope>
    <source>
        <strain evidence="1">CBS 102054</strain>
    </source>
</reference>
<dbReference type="GeneID" id="85476279"/>
<sequence length="152" mass="16774">MELTATLPATFLHCFSICRGKLLLSTSFATTNDGISCRGVNCVCFLLAQRRQLPGNAQGLSFLTLSHGLRHQSARRKGNLAVGSGGHQQVSQFNSRNHIHPQVVSPCEFLLPWNPRLLPPLRRRSNPEGVLQFPAPPRSLLRCLPTCIPKAR</sequence>
<protein>
    <submittedName>
        <fullName evidence="1">Uncharacterized protein</fullName>
    </submittedName>
</protein>
<name>A0AAI9ZF68_9PEZI</name>
<evidence type="ECO:0000313" key="2">
    <source>
        <dbReference type="Proteomes" id="UP001243989"/>
    </source>
</evidence>
<proteinExistence type="predicted"/>
<gene>
    <name evidence="1" type="ORF">BDP81DRAFT_439577</name>
</gene>
<dbReference type="EMBL" id="JAHMHQ010000029">
    <property type="protein sequence ID" value="KAK1623442.1"/>
    <property type="molecule type" value="Genomic_DNA"/>
</dbReference>
<keyword evidence="2" id="KW-1185">Reference proteome</keyword>
<accession>A0AAI9ZF68</accession>
<dbReference type="Proteomes" id="UP001243989">
    <property type="component" value="Unassembled WGS sequence"/>
</dbReference>
<organism evidence="1 2">
    <name type="scientific">Colletotrichum phormii</name>
    <dbReference type="NCBI Taxonomy" id="359342"/>
    <lineage>
        <taxon>Eukaryota</taxon>
        <taxon>Fungi</taxon>
        <taxon>Dikarya</taxon>
        <taxon>Ascomycota</taxon>
        <taxon>Pezizomycotina</taxon>
        <taxon>Sordariomycetes</taxon>
        <taxon>Hypocreomycetidae</taxon>
        <taxon>Glomerellales</taxon>
        <taxon>Glomerellaceae</taxon>
        <taxon>Colletotrichum</taxon>
        <taxon>Colletotrichum acutatum species complex</taxon>
    </lineage>
</organism>
<comment type="caution">
    <text evidence="1">The sequence shown here is derived from an EMBL/GenBank/DDBJ whole genome shotgun (WGS) entry which is preliminary data.</text>
</comment>
<dbReference type="AlphaFoldDB" id="A0AAI9ZF68"/>
<dbReference type="RefSeq" id="XP_060439437.1">
    <property type="nucleotide sequence ID" value="XM_060591417.1"/>
</dbReference>
<evidence type="ECO:0000313" key="1">
    <source>
        <dbReference type="EMBL" id="KAK1623442.1"/>
    </source>
</evidence>